<organism evidence="4 5">
    <name type="scientific">Nocardioides marmoribigeumensis</name>
    <dbReference type="NCBI Taxonomy" id="433649"/>
    <lineage>
        <taxon>Bacteria</taxon>
        <taxon>Bacillati</taxon>
        <taxon>Actinomycetota</taxon>
        <taxon>Actinomycetes</taxon>
        <taxon>Propionibacteriales</taxon>
        <taxon>Nocardioidaceae</taxon>
        <taxon>Nocardioides</taxon>
    </lineage>
</organism>
<keyword evidence="5" id="KW-1185">Reference proteome</keyword>
<dbReference type="RefSeq" id="WP_310299079.1">
    <property type="nucleotide sequence ID" value="NZ_BAAAPS010000014.1"/>
</dbReference>
<feature type="domain" description="Rv2175c C-terminal" evidence="2">
    <location>
        <begin position="86"/>
        <end position="141"/>
    </location>
</feature>
<evidence type="ECO:0000259" key="3">
    <source>
        <dbReference type="Pfam" id="PF21531"/>
    </source>
</evidence>
<dbReference type="Pfam" id="PF21531">
    <property type="entry name" value="Rv2175c_wHTH"/>
    <property type="match status" value="1"/>
</dbReference>
<dbReference type="InterPro" id="IPR048576">
    <property type="entry name" value="Rv2175c_wHTH"/>
</dbReference>
<dbReference type="EMBL" id="JAVDYG010000001">
    <property type="protein sequence ID" value="MDR7361306.1"/>
    <property type="molecule type" value="Genomic_DNA"/>
</dbReference>
<dbReference type="Proteomes" id="UP001183648">
    <property type="component" value="Unassembled WGS sequence"/>
</dbReference>
<accession>A0ABU2BRQ6</accession>
<dbReference type="Pfam" id="PF18367">
    <property type="entry name" value="Rv2175c_C"/>
    <property type="match status" value="1"/>
</dbReference>
<feature type="region of interest" description="Disordered" evidence="1">
    <location>
        <begin position="1"/>
        <end position="29"/>
    </location>
</feature>
<proteinExistence type="predicted"/>
<sequence>MSDDSLLAKPDAEPFANQPDPQDQRTRDVGSLVGDWLSWSEAAEAMGLSVSKVRQLIKEGQLAALVPEPGAGQKIPAAFLDGREIVKGVPGLLTVLHDAGFTDHEIIEWVFTADPTLPGRPIDALRENRGSEVKRRAQSMGF</sequence>
<dbReference type="InterPro" id="IPR041098">
    <property type="entry name" value="Rv2175c_C"/>
</dbReference>
<evidence type="ECO:0000313" key="4">
    <source>
        <dbReference type="EMBL" id="MDR7361306.1"/>
    </source>
</evidence>
<name>A0ABU2BRQ6_9ACTN</name>
<protein>
    <submittedName>
        <fullName evidence="4">Excisionase family DNA binding protein</fullName>
    </submittedName>
</protein>
<reference evidence="4 5" key="1">
    <citation type="submission" date="2023-07" db="EMBL/GenBank/DDBJ databases">
        <title>Sequencing the genomes of 1000 actinobacteria strains.</title>
        <authorList>
            <person name="Klenk H.-P."/>
        </authorList>
    </citation>
    <scope>NUCLEOTIDE SEQUENCE [LARGE SCALE GENOMIC DNA]</scope>
    <source>
        <strain evidence="4 5">DSM 19426</strain>
    </source>
</reference>
<evidence type="ECO:0000259" key="2">
    <source>
        <dbReference type="Pfam" id="PF18367"/>
    </source>
</evidence>
<comment type="caution">
    <text evidence="4">The sequence shown here is derived from an EMBL/GenBank/DDBJ whole genome shotgun (WGS) entry which is preliminary data.</text>
</comment>
<evidence type="ECO:0000256" key="1">
    <source>
        <dbReference type="SAM" id="MobiDB-lite"/>
    </source>
</evidence>
<feature type="domain" description="DNA-binding protein Rv2175c wHTH" evidence="3">
    <location>
        <begin position="35"/>
        <end position="80"/>
    </location>
</feature>
<evidence type="ECO:0000313" key="5">
    <source>
        <dbReference type="Proteomes" id="UP001183648"/>
    </source>
</evidence>
<gene>
    <name evidence="4" type="ORF">J2S63_000859</name>
</gene>